<protein>
    <recommendedName>
        <fullName evidence="4">Secreted protein</fullName>
    </recommendedName>
</protein>
<comment type="caution">
    <text evidence="2">The sequence shown here is derived from an EMBL/GenBank/DDBJ whole genome shotgun (WGS) entry which is preliminary data.</text>
</comment>
<keyword evidence="3" id="KW-1185">Reference proteome</keyword>
<evidence type="ECO:0000256" key="1">
    <source>
        <dbReference type="SAM" id="SignalP"/>
    </source>
</evidence>
<sequence length="110" mass="11165">MRKILTAIGLTAATVALSAAPTFAAAPQQIDPPGGDVMGVGNNLCVAPWMWTGPLTALSPSGDYAACNQTGTAGGDTMGVLNNVCLLPWDWTGPLTILSPSGDYAACNRT</sequence>
<evidence type="ECO:0000313" key="3">
    <source>
        <dbReference type="Proteomes" id="UP000466345"/>
    </source>
</evidence>
<feature type="chain" id="PRO_5029621230" description="Secreted protein" evidence="1">
    <location>
        <begin position="25"/>
        <end position="110"/>
    </location>
</feature>
<reference evidence="2 3" key="1">
    <citation type="submission" date="2019-10" db="EMBL/GenBank/DDBJ databases">
        <title>Streptomyces smaragdinus sp. nov. and Streptomyces fabii sp. nov., isolated from the gut of fungus growing-termite Macrotermes natalensis.</title>
        <authorList>
            <person name="Schwitalla J."/>
            <person name="Benndorf R."/>
            <person name="Martin K."/>
            <person name="De Beer W."/>
            <person name="Kaster A.-K."/>
            <person name="Vollmers J."/>
            <person name="Poulsen M."/>
            <person name="Beemelmanns C."/>
        </authorList>
    </citation>
    <scope>NUCLEOTIDE SEQUENCE [LARGE SCALE GENOMIC DNA]</scope>
    <source>
        <strain evidence="2 3">RB5</strain>
    </source>
</reference>
<dbReference type="EMBL" id="WEGJ01000001">
    <property type="protein sequence ID" value="MQY10462.1"/>
    <property type="molecule type" value="Genomic_DNA"/>
</dbReference>
<name>A0A7K0CBG0_9ACTN</name>
<keyword evidence="1" id="KW-0732">Signal</keyword>
<evidence type="ECO:0008006" key="4">
    <source>
        <dbReference type="Google" id="ProtNLM"/>
    </source>
</evidence>
<organism evidence="2 3">
    <name type="scientific">Streptomyces smaragdinus</name>
    <dbReference type="NCBI Taxonomy" id="2585196"/>
    <lineage>
        <taxon>Bacteria</taxon>
        <taxon>Bacillati</taxon>
        <taxon>Actinomycetota</taxon>
        <taxon>Actinomycetes</taxon>
        <taxon>Kitasatosporales</taxon>
        <taxon>Streptomycetaceae</taxon>
        <taxon>Streptomyces</taxon>
    </lineage>
</organism>
<gene>
    <name evidence="2" type="ORF">SRB5_05700</name>
</gene>
<evidence type="ECO:0000313" key="2">
    <source>
        <dbReference type="EMBL" id="MQY10462.1"/>
    </source>
</evidence>
<dbReference type="RefSeq" id="WP_228389691.1">
    <property type="nucleotide sequence ID" value="NZ_WEGJ01000001.1"/>
</dbReference>
<dbReference type="AlphaFoldDB" id="A0A7K0CBG0"/>
<dbReference type="Proteomes" id="UP000466345">
    <property type="component" value="Unassembled WGS sequence"/>
</dbReference>
<proteinExistence type="predicted"/>
<accession>A0A7K0CBG0</accession>
<feature type="signal peptide" evidence="1">
    <location>
        <begin position="1"/>
        <end position="24"/>
    </location>
</feature>